<evidence type="ECO:0000256" key="2">
    <source>
        <dbReference type="SAM" id="SignalP"/>
    </source>
</evidence>
<evidence type="ECO:0000256" key="1">
    <source>
        <dbReference type="SAM" id="MobiDB-lite"/>
    </source>
</evidence>
<dbReference type="EMBL" id="HBJA01058797">
    <property type="protein sequence ID" value="CAE0809672.1"/>
    <property type="molecule type" value="Transcribed_RNA"/>
</dbReference>
<protein>
    <submittedName>
        <fullName evidence="3">Uncharacterized protein</fullName>
    </submittedName>
</protein>
<feature type="signal peptide" evidence="2">
    <location>
        <begin position="1"/>
        <end position="18"/>
    </location>
</feature>
<keyword evidence="2" id="KW-0732">Signal</keyword>
<name>A0A7S4FQQ0_9EUGL</name>
<feature type="compositionally biased region" description="Polar residues" evidence="1">
    <location>
        <begin position="101"/>
        <end position="118"/>
    </location>
</feature>
<proteinExistence type="predicted"/>
<gene>
    <name evidence="3" type="ORF">EGYM00163_LOCUS20806</name>
</gene>
<accession>A0A7S4FQQ0</accession>
<dbReference type="AlphaFoldDB" id="A0A7S4FQQ0"/>
<sequence length="487" mass="54404">MRRCIQVFIAAIAMCTSCIVIVYKDTSEAPTVDAHRRLVVPSATTDTAGRATPPQQPSISRVEAEEHHTAVVHGGPPTQPVETNRVIDDGTLHEESGTARDATQGNREGTDSQLQPKDSGTEPATAEHDGKDGAPVAPKGEAPTLEWLFGPEGRHPSHSSKPHVHISDTLIKEIGPDILNRRPPYDRPEGKHFRARWSGKKNWTIVGYETLDLDAFKRCLDGKWLHVAGDSTGEQLFNSLVVTLDPSHHHKLVTSYDQCVPKYHMRRMALLKSHPKNKTAIWENQLWLCNCRQHSLWWEQTFTKAKDGFDFRITYSYKELMYEAADHGLLQGQWDKQKVNGHVVGNLFDAWKEKMPDIWIANSGAHTFHIPDADIDEPPEDAYVNHAHNITRFAALVQNKYLSQKGLCFLWKANNVPPTHKCPTHHFALNFVTVPAMLRAGFNVIDPEELSSRNPGYVGKPCDIHQAPQDKIPVLALSGVCHACCSG</sequence>
<feature type="region of interest" description="Disordered" evidence="1">
    <location>
        <begin position="41"/>
        <end position="163"/>
    </location>
</feature>
<reference evidence="3" key="1">
    <citation type="submission" date="2021-01" db="EMBL/GenBank/DDBJ databases">
        <authorList>
            <person name="Corre E."/>
            <person name="Pelletier E."/>
            <person name="Niang G."/>
            <person name="Scheremetjew M."/>
            <person name="Finn R."/>
            <person name="Kale V."/>
            <person name="Holt S."/>
            <person name="Cochrane G."/>
            <person name="Meng A."/>
            <person name="Brown T."/>
            <person name="Cohen L."/>
        </authorList>
    </citation>
    <scope>NUCLEOTIDE SEQUENCE</scope>
    <source>
        <strain evidence="3">CCMP1594</strain>
    </source>
</reference>
<organism evidence="3">
    <name type="scientific">Eutreptiella gymnastica</name>
    <dbReference type="NCBI Taxonomy" id="73025"/>
    <lineage>
        <taxon>Eukaryota</taxon>
        <taxon>Discoba</taxon>
        <taxon>Euglenozoa</taxon>
        <taxon>Euglenida</taxon>
        <taxon>Spirocuta</taxon>
        <taxon>Euglenophyceae</taxon>
        <taxon>Eutreptiales</taxon>
        <taxon>Eutreptiaceae</taxon>
        <taxon>Eutreptiella</taxon>
    </lineage>
</organism>
<feature type="chain" id="PRO_5030844050" evidence="2">
    <location>
        <begin position="19"/>
        <end position="487"/>
    </location>
</feature>
<feature type="compositionally biased region" description="Basic and acidic residues" evidence="1">
    <location>
        <begin position="85"/>
        <end position="98"/>
    </location>
</feature>
<evidence type="ECO:0000313" key="3">
    <source>
        <dbReference type="EMBL" id="CAE0809672.1"/>
    </source>
</evidence>